<proteinExistence type="predicted"/>
<dbReference type="PANTHER" id="PTHR40101:SF1">
    <property type="entry name" value="4FE-4S DOMAIN-CONTAINING PROTEIN"/>
    <property type="match status" value="1"/>
</dbReference>
<name>A0A0F9EEM2_9ZZZZ</name>
<comment type="caution">
    <text evidence="2">The sequence shown here is derived from an EMBL/GenBank/DDBJ whole genome shotgun (WGS) entry which is preliminary data.</text>
</comment>
<evidence type="ECO:0000313" key="2">
    <source>
        <dbReference type="EMBL" id="KKL72538.1"/>
    </source>
</evidence>
<organism evidence="2">
    <name type="scientific">marine sediment metagenome</name>
    <dbReference type="NCBI Taxonomy" id="412755"/>
    <lineage>
        <taxon>unclassified sequences</taxon>
        <taxon>metagenomes</taxon>
        <taxon>ecological metagenomes</taxon>
    </lineage>
</organism>
<evidence type="ECO:0000259" key="1">
    <source>
        <dbReference type="Pfam" id="PF09918"/>
    </source>
</evidence>
<feature type="non-terminal residue" evidence="2">
    <location>
        <position position="1"/>
    </location>
</feature>
<gene>
    <name evidence="2" type="ORF">LCGC14_2083880</name>
</gene>
<dbReference type="Pfam" id="PF09918">
    <property type="entry name" value="DUF2148"/>
    <property type="match status" value="1"/>
</dbReference>
<dbReference type="PANTHER" id="PTHR40101">
    <property type="entry name" value="CONSERVED PROTEIN"/>
    <property type="match status" value="1"/>
</dbReference>
<accession>A0A0F9EEM2</accession>
<reference evidence="2" key="1">
    <citation type="journal article" date="2015" name="Nature">
        <title>Complex archaea that bridge the gap between prokaryotes and eukaryotes.</title>
        <authorList>
            <person name="Spang A."/>
            <person name="Saw J.H."/>
            <person name="Jorgensen S.L."/>
            <person name="Zaremba-Niedzwiedzka K."/>
            <person name="Martijn J."/>
            <person name="Lind A.E."/>
            <person name="van Eijk R."/>
            <person name="Schleper C."/>
            <person name="Guy L."/>
            <person name="Ettema T.J."/>
        </authorList>
    </citation>
    <scope>NUCLEOTIDE SEQUENCE</scope>
</reference>
<dbReference type="EMBL" id="LAZR01025242">
    <property type="protein sequence ID" value="KKL72538.1"/>
    <property type="molecule type" value="Genomic_DNA"/>
</dbReference>
<sequence>GRGVDNTVISLVKHEGIKAISDQMKEMVAKYDLPEFFLRDAANILLSPVMLLTGPRIKSMNLVRCGMCGFKNCEEKNKHPEHPCVFNTGDLGIAIGSAVSVAMDNRVDNRIMYSVGQAVIKMGVLGDDVKIVYGIPLSVSSKNPFFDR</sequence>
<protein>
    <recommendedName>
        <fullName evidence="1">DUF2148 domain-containing protein</fullName>
    </recommendedName>
</protein>
<dbReference type="InterPro" id="IPR019224">
    <property type="entry name" value="DUF2148"/>
</dbReference>
<feature type="domain" description="DUF2148" evidence="1">
    <location>
        <begin position="83"/>
        <end position="148"/>
    </location>
</feature>
<dbReference type="AlphaFoldDB" id="A0A0F9EEM2"/>